<keyword evidence="3" id="KW-1185">Reference proteome</keyword>
<accession>A0A4Y3KGD8</accession>
<evidence type="ECO:0000313" key="2">
    <source>
        <dbReference type="EMBL" id="GEA82135.1"/>
    </source>
</evidence>
<dbReference type="AlphaFoldDB" id="A0A4Y3KGD8"/>
<proteinExistence type="predicted"/>
<name>A0A4Y3KGD8_CELUD</name>
<protein>
    <submittedName>
        <fullName evidence="2">Uncharacterized protein</fullName>
    </submittedName>
</protein>
<sequence>MSVFGGPFPTWPPRDAPLDGVSRGVSRTGAWERVRPIDWTGVQGLGRARVSRYGFVIAGNVAGHGADLQPATVVQAVPSGRPGRPREVLWSSLTPPPRHP</sequence>
<reference evidence="2 3" key="1">
    <citation type="submission" date="2019-06" db="EMBL/GenBank/DDBJ databases">
        <title>Whole genome shotgun sequence of Cellulomonas uda NBRC 3747.</title>
        <authorList>
            <person name="Hosoyama A."/>
            <person name="Uohara A."/>
            <person name="Ohji S."/>
            <person name="Ichikawa N."/>
        </authorList>
    </citation>
    <scope>NUCLEOTIDE SEQUENCE [LARGE SCALE GENOMIC DNA]</scope>
    <source>
        <strain evidence="2 3">NBRC 3747</strain>
    </source>
</reference>
<feature type="region of interest" description="Disordered" evidence="1">
    <location>
        <begin position="1"/>
        <end position="22"/>
    </location>
</feature>
<gene>
    <name evidence="2" type="ORF">CUD01_25790</name>
</gene>
<evidence type="ECO:0000313" key="3">
    <source>
        <dbReference type="Proteomes" id="UP000315842"/>
    </source>
</evidence>
<organism evidence="2 3">
    <name type="scientific">Cellulomonas uda</name>
    <dbReference type="NCBI Taxonomy" id="1714"/>
    <lineage>
        <taxon>Bacteria</taxon>
        <taxon>Bacillati</taxon>
        <taxon>Actinomycetota</taxon>
        <taxon>Actinomycetes</taxon>
        <taxon>Micrococcales</taxon>
        <taxon>Cellulomonadaceae</taxon>
        <taxon>Cellulomonas</taxon>
    </lineage>
</organism>
<dbReference type="Proteomes" id="UP000315842">
    <property type="component" value="Unassembled WGS sequence"/>
</dbReference>
<comment type="caution">
    <text evidence="2">The sequence shown here is derived from an EMBL/GenBank/DDBJ whole genome shotgun (WGS) entry which is preliminary data.</text>
</comment>
<evidence type="ECO:0000256" key="1">
    <source>
        <dbReference type="SAM" id="MobiDB-lite"/>
    </source>
</evidence>
<dbReference type="EMBL" id="BJLP01000048">
    <property type="protein sequence ID" value="GEA82135.1"/>
    <property type="molecule type" value="Genomic_DNA"/>
</dbReference>
<feature type="region of interest" description="Disordered" evidence="1">
    <location>
        <begin position="78"/>
        <end position="100"/>
    </location>
</feature>